<proteinExistence type="predicted"/>
<keyword evidence="3 5" id="KW-1133">Transmembrane helix</keyword>
<feature type="transmembrane region" description="Helical" evidence="5">
    <location>
        <begin position="9"/>
        <end position="33"/>
    </location>
</feature>
<keyword evidence="2 5" id="KW-0812">Transmembrane</keyword>
<reference evidence="7 8" key="1">
    <citation type="journal article" date="2022" name="Nat. Plants">
        <title>Genomes of leafy and leafless Platanthera orchids illuminate the evolution of mycoheterotrophy.</title>
        <authorList>
            <person name="Li M.H."/>
            <person name="Liu K.W."/>
            <person name="Li Z."/>
            <person name="Lu H.C."/>
            <person name="Ye Q.L."/>
            <person name="Zhang D."/>
            <person name="Wang J.Y."/>
            <person name="Li Y.F."/>
            <person name="Zhong Z.M."/>
            <person name="Liu X."/>
            <person name="Yu X."/>
            <person name="Liu D.K."/>
            <person name="Tu X.D."/>
            <person name="Liu B."/>
            <person name="Hao Y."/>
            <person name="Liao X.Y."/>
            <person name="Jiang Y.T."/>
            <person name="Sun W.H."/>
            <person name="Chen J."/>
            <person name="Chen Y.Q."/>
            <person name="Ai Y."/>
            <person name="Zhai J.W."/>
            <person name="Wu S.S."/>
            <person name="Zhou Z."/>
            <person name="Hsiao Y.Y."/>
            <person name="Wu W.L."/>
            <person name="Chen Y.Y."/>
            <person name="Lin Y.F."/>
            <person name="Hsu J.L."/>
            <person name="Li C.Y."/>
            <person name="Wang Z.W."/>
            <person name="Zhao X."/>
            <person name="Zhong W.Y."/>
            <person name="Ma X.K."/>
            <person name="Ma L."/>
            <person name="Huang J."/>
            <person name="Chen G.Z."/>
            <person name="Huang M.Z."/>
            <person name="Huang L."/>
            <person name="Peng D.H."/>
            <person name="Luo Y.B."/>
            <person name="Zou S.Q."/>
            <person name="Chen S.P."/>
            <person name="Lan S."/>
            <person name="Tsai W.C."/>
            <person name="Van de Peer Y."/>
            <person name="Liu Z.J."/>
        </authorList>
    </citation>
    <scope>NUCLEOTIDE SEQUENCE [LARGE SCALE GENOMIC DNA]</scope>
    <source>
        <strain evidence="7">Lor288</strain>
    </source>
</reference>
<evidence type="ECO:0000313" key="8">
    <source>
        <dbReference type="Proteomes" id="UP001412067"/>
    </source>
</evidence>
<dbReference type="Proteomes" id="UP001412067">
    <property type="component" value="Unassembled WGS sequence"/>
</dbReference>
<dbReference type="InterPro" id="IPR044839">
    <property type="entry name" value="NDR1-like"/>
</dbReference>
<dbReference type="InterPro" id="IPR004864">
    <property type="entry name" value="LEA_2"/>
</dbReference>
<dbReference type="SUPFAM" id="SSF117070">
    <property type="entry name" value="LEA14-like"/>
    <property type="match status" value="1"/>
</dbReference>
<comment type="subcellular location">
    <subcellularLocation>
        <location evidence="1">Membrane</location>
        <topology evidence="1">Single-pass membrane protein</topology>
    </subcellularLocation>
</comment>
<keyword evidence="8" id="KW-1185">Reference proteome</keyword>
<dbReference type="Pfam" id="PF03168">
    <property type="entry name" value="LEA_2"/>
    <property type="match status" value="1"/>
</dbReference>
<dbReference type="EMBL" id="JBBWWR010000004">
    <property type="protein sequence ID" value="KAK8967545.1"/>
    <property type="molecule type" value="Genomic_DNA"/>
</dbReference>
<dbReference type="PANTHER" id="PTHR31234:SF65">
    <property type="entry name" value="LATE EMBRYOGENESIS ABUNDANT PROTEIN, LEA_2 SUBGROUP"/>
    <property type="match status" value="1"/>
</dbReference>
<organism evidence="7 8">
    <name type="scientific">Platanthera guangdongensis</name>
    <dbReference type="NCBI Taxonomy" id="2320717"/>
    <lineage>
        <taxon>Eukaryota</taxon>
        <taxon>Viridiplantae</taxon>
        <taxon>Streptophyta</taxon>
        <taxon>Embryophyta</taxon>
        <taxon>Tracheophyta</taxon>
        <taxon>Spermatophyta</taxon>
        <taxon>Magnoliopsida</taxon>
        <taxon>Liliopsida</taxon>
        <taxon>Asparagales</taxon>
        <taxon>Orchidaceae</taxon>
        <taxon>Orchidoideae</taxon>
        <taxon>Orchideae</taxon>
        <taxon>Orchidinae</taxon>
        <taxon>Platanthera</taxon>
    </lineage>
</organism>
<feature type="domain" description="Late embryogenesis abundant protein LEA-2 subgroup" evidence="6">
    <location>
        <begin position="68"/>
        <end position="128"/>
    </location>
</feature>
<gene>
    <name evidence="7" type="ORF">KSP40_PGU011037</name>
</gene>
<name>A0ABR2MTM6_9ASPA</name>
<evidence type="ECO:0000256" key="3">
    <source>
        <dbReference type="ARBA" id="ARBA00022989"/>
    </source>
</evidence>
<dbReference type="Gene3D" id="2.60.40.1820">
    <property type="match status" value="1"/>
</dbReference>
<evidence type="ECO:0000259" key="6">
    <source>
        <dbReference type="Pfam" id="PF03168"/>
    </source>
</evidence>
<comment type="caution">
    <text evidence="7">The sequence shown here is derived from an EMBL/GenBank/DDBJ whole genome shotgun (WGS) entry which is preliminary data.</text>
</comment>
<protein>
    <recommendedName>
        <fullName evidence="6">Late embryogenesis abundant protein LEA-2 subgroup domain-containing protein</fullName>
    </recommendedName>
</protein>
<accession>A0ABR2MTM6</accession>
<evidence type="ECO:0000256" key="2">
    <source>
        <dbReference type="ARBA" id="ARBA00022692"/>
    </source>
</evidence>
<evidence type="ECO:0000256" key="4">
    <source>
        <dbReference type="ARBA" id="ARBA00023136"/>
    </source>
</evidence>
<sequence length="142" mass="15621">MESKKFFKVCYIASTIILIIFIVIVVILCFTIFKPKQPEIGATPVSLTNIKFTLAPNITLSLSLRTDVALRNPNYAGFKYKNSTTYVYYGGNLVGDAAIREGIVAARSTKRIGTVVTIRADEVIESAEFLADIMGSLNMMAK</sequence>
<evidence type="ECO:0000313" key="7">
    <source>
        <dbReference type="EMBL" id="KAK8967545.1"/>
    </source>
</evidence>
<keyword evidence="4 5" id="KW-0472">Membrane</keyword>
<evidence type="ECO:0000256" key="1">
    <source>
        <dbReference type="ARBA" id="ARBA00004167"/>
    </source>
</evidence>
<evidence type="ECO:0000256" key="5">
    <source>
        <dbReference type="SAM" id="Phobius"/>
    </source>
</evidence>
<dbReference type="PANTHER" id="PTHR31234">
    <property type="entry name" value="LATE EMBRYOGENESIS ABUNDANT (LEA) HYDROXYPROLINE-RICH GLYCOPROTEIN FAMILY"/>
    <property type="match status" value="1"/>
</dbReference>